<dbReference type="KEGG" id="ahel:Q31a_37380"/>
<dbReference type="SUPFAM" id="SSF53756">
    <property type="entry name" value="UDP-Glycosyltransferase/glycogen phosphorylase"/>
    <property type="match status" value="1"/>
</dbReference>
<dbReference type="EMBL" id="CP036298">
    <property type="protein sequence ID" value="QDV25412.1"/>
    <property type="molecule type" value="Genomic_DNA"/>
</dbReference>
<evidence type="ECO:0000313" key="1">
    <source>
        <dbReference type="EMBL" id="QDV25412.1"/>
    </source>
</evidence>
<dbReference type="Gene3D" id="3.40.50.2000">
    <property type="entry name" value="Glycogen Phosphorylase B"/>
    <property type="match status" value="1"/>
</dbReference>
<organism evidence="1 2">
    <name type="scientific">Aureliella helgolandensis</name>
    <dbReference type="NCBI Taxonomy" id="2527968"/>
    <lineage>
        <taxon>Bacteria</taxon>
        <taxon>Pseudomonadati</taxon>
        <taxon>Planctomycetota</taxon>
        <taxon>Planctomycetia</taxon>
        <taxon>Pirellulales</taxon>
        <taxon>Pirellulaceae</taxon>
        <taxon>Aureliella</taxon>
    </lineage>
</organism>
<sequence length="335" mass="38420">MNLFFFGWPSEYGGADTKAAHLLQLLAPHLSITVIPNSSLSLQEKCWTDKFDQWGIAYRSLESLPQQLEGTALALCNAHFFTGGIYSIARRRGLRVVWSSEMMWHHRHEVELIQAGAIDRLLYVSEVQRTCLNYESFCNVPTRMVGNYISPQAFPFVPRKVDGSITIGRLSRADLDKYPEDFPVFYEALQIPGAQFRVMAWSPALQEKYRWHHFDERWTLLEPNALAAGDFLQSLDLFIYTLGHHFVESWGRSTLEAMLTGAIPLVPHGHNFDHLIEHGVTGFQCSDFREFQTYAMELADNPMARQQMSHACRERAEQLNDAVTHLEIWLEALDV</sequence>
<dbReference type="OrthoDB" id="210402at2"/>
<dbReference type="RefSeq" id="WP_145080444.1">
    <property type="nucleotide sequence ID" value="NZ_CP036298.1"/>
</dbReference>
<reference evidence="1 2" key="1">
    <citation type="submission" date="2019-02" db="EMBL/GenBank/DDBJ databases">
        <title>Deep-cultivation of Planctomycetes and their phenomic and genomic characterization uncovers novel biology.</title>
        <authorList>
            <person name="Wiegand S."/>
            <person name="Jogler M."/>
            <person name="Boedeker C."/>
            <person name="Pinto D."/>
            <person name="Vollmers J."/>
            <person name="Rivas-Marin E."/>
            <person name="Kohn T."/>
            <person name="Peeters S.H."/>
            <person name="Heuer A."/>
            <person name="Rast P."/>
            <person name="Oberbeckmann S."/>
            <person name="Bunk B."/>
            <person name="Jeske O."/>
            <person name="Meyerdierks A."/>
            <person name="Storesund J.E."/>
            <person name="Kallscheuer N."/>
            <person name="Luecker S."/>
            <person name="Lage O.M."/>
            <person name="Pohl T."/>
            <person name="Merkel B.J."/>
            <person name="Hornburger P."/>
            <person name="Mueller R.-W."/>
            <person name="Bruemmer F."/>
            <person name="Labrenz M."/>
            <person name="Spormann A.M."/>
            <person name="Op den Camp H."/>
            <person name="Overmann J."/>
            <person name="Amann R."/>
            <person name="Jetten M.S.M."/>
            <person name="Mascher T."/>
            <person name="Medema M.H."/>
            <person name="Devos D.P."/>
            <person name="Kaster A.-K."/>
            <person name="Ovreas L."/>
            <person name="Rohde M."/>
            <person name="Galperin M.Y."/>
            <person name="Jogler C."/>
        </authorList>
    </citation>
    <scope>NUCLEOTIDE SEQUENCE [LARGE SCALE GENOMIC DNA]</scope>
    <source>
        <strain evidence="1 2">Q31a</strain>
    </source>
</reference>
<keyword evidence="2" id="KW-1185">Reference proteome</keyword>
<proteinExistence type="predicted"/>
<gene>
    <name evidence="1" type="ORF">Q31a_37380</name>
</gene>
<evidence type="ECO:0000313" key="2">
    <source>
        <dbReference type="Proteomes" id="UP000318017"/>
    </source>
</evidence>
<name>A0A518GA06_9BACT</name>
<accession>A0A518GA06</accession>
<dbReference type="Proteomes" id="UP000318017">
    <property type="component" value="Chromosome"/>
</dbReference>
<protein>
    <recommendedName>
        <fullName evidence="3">Glycosyl transferases group 1</fullName>
    </recommendedName>
</protein>
<dbReference type="AlphaFoldDB" id="A0A518GA06"/>
<evidence type="ECO:0008006" key="3">
    <source>
        <dbReference type="Google" id="ProtNLM"/>
    </source>
</evidence>